<dbReference type="AlphaFoldDB" id="A0AAE0FLR0"/>
<evidence type="ECO:0000313" key="3">
    <source>
        <dbReference type="Proteomes" id="UP001190700"/>
    </source>
</evidence>
<evidence type="ECO:0000256" key="1">
    <source>
        <dbReference type="SAM" id="MobiDB-lite"/>
    </source>
</evidence>
<protein>
    <submittedName>
        <fullName evidence="2">Uncharacterized protein</fullName>
    </submittedName>
</protein>
<feature type="compositionally biased region" description="Basic and acidic residues" evidence="1">
    <location>
        <begin position="1"/>
        <end position="11"/>
    </location>
</feature>
<comment type="caution">
    <text evidence="2">The sequence shown here is derived from an EMBL/GenBank/DDBJ whole genome shotgun (WGS) entry which is preliminary data.</text>
</comment>
<keyword evidence="3" id="KW-1185">Reference proteome</keyword>
<name>A0AAE0FLR0_9CHLO</name>
<evidence type="ECO:0000313" key="2">
    <source>
        <dbReference type="EMBL" id="KAK3262015.1"/>
    </source>
</evidence>
<gene>
    <name evidence="2" type="ORF">CYMTET_29109</name>
</gene>
<dbReference type="Proteomes" id="UP001190700">
    <property type="component" value="Unassembled WGS sequence"/>
</dbReference>
<dbReference type="EMBL" id="LGRX02016501">
    <property type="protein sequence ID" value="KAK3262015.1"/>
    <property type="molecule type" value="Genomic_DNA"/>
</dbReference>
<feature type="compositionally biased region" description="Low complexity" evidence="1">
    <location>
        <begin position="80"/>
        <end position="93"/>
    </location>
</feature>
<proteinExistence type="predicted"/>
<organism evidence="2 3">
    <name type="scientific">Cymbomonas tetramitiformis</name>
    <dbReference type="NCBI Taxonomy" id="36881"/>
    <lineage>
        <taxon>Eukaryota</taxon>
        <taxon>Viridiplantae</taxon>
        <taxon>Chlorophyta</taxon>
        <taxon>Pyramimonadophyceae</taxon>
        <taxon>Pyramimonadales</taxon>
        <taxon>Pyramimonadaceae</taxon>
        <taxon>Cymbomonas</taxon>
    </lineage>
</organism>
<sequence>MPRGGAREGSGRPKKVRANVGASSDNINAVGPHRPGAGGLSGNENAAGPHRPGAGGLSGNENAPGSHRTGAGGLSGNENAAGPHRPGAGAPSGNENAAGPHQARNAGAKRMKDDAYAAETEEVLKHVALTGESPVVSSEALIRAYSNVRRRLKEAADIKACIVCDEIVDASDSILLEPATMTQDPPAPWLYHLGKTHRYRIDNADDPDVLIAAILGVTRGAAA</sequence>
<accession>A0AAE0FLR0</accession>
<reference evidence="2 3" key="1">
    <citation type="journal article" date="2015" name="Genome Biol. Evol.">
        <title>Comparative Genomics of a Bacterivorous Green Alga Reveals Evolutionary Causalities and Consequences of Phago-Mixotrophic Mode of Nutrition.</title>
        <authorList>
            <person name="Burns J.A."/>
            <person name="Paasch A."/>
            <person name="Narechania A."/>
            <person name="Kim E."/>
        </authorList>
    </citation>
    <scope>NUCLEOTIDE SEQUENCE [LARGE SCALE GENOMIC DNA]</scope>
    <source>
        <strain evidence="2 3">PLY_AMNH</strain>
    </source>
</reference>
<feature type="region of interest" description="Disordered" evidence="1">
    <location>
        <begin position="1"/>
        <end position="114"/>
    </location>
</feature>